<gene>
    <name evidence="2" type="ORF">GCM10010987_41690</name>
    <name evidence="3" type="ORF">XH86_16890</name>
</gene>
<evidence type="ECO:0000313" key="2">
    <source>
        <dbReference type="EMBL" id="GGI26898.1"/>
    </source>
</evidence>
<sequence>MIKRSFFAAVAILSLLSTGCAIHPLPENVTGVSTYHIVRQIRCESRDTLRRFVIKWLHRIGPQLPMAEDLALQYEQEPASIRNFHYNLFKGAALVRVRSAAKLFYDAGLAYSFDLTMTEDNNLSTDVNFLKPLTNSQYTLGLHGSANRARVNQRTFTATDTFSGLLTKVPEGYCEGKVVGPNYIYPIAGRIGIDAVIEDFINLTLFANLAGDDAKPGVGGSPPTMADKLTFTTTVSASVVPGVTFTPVTDAFQLSSATGNGLADRTDVHQVTVGVAIAPTRIAELDPLRSYLFSSSRGGVASDPADQITRSPLIVGRRVIGGGSPSERLAVLAADQAKSPEVEIRRLR</sequence>
<evidence type="ECO:0000313" key="4">
    <source>
        <dbReference type="Proteomes" id="UP000593880"/>
    </source>
</evidence>
<feature type="chain" id="PRO_5044601176" description="Lipoprotein" evidence="1">
    <location>
        <begin position="24"/>
        <end position="348"/>
    </location>
</feature>
<keyword evidence="4" id="KW-1185">Reference proteome</keyword>
<evidence type="ECO:0000313" key="5">
    <source>
        <dbReference type="Proteomes" id="UP000625079"/>
    </source>
</evidence>
<keyword evidence="1" id="KW-0732">Signal</keyword>
<dbReference type="AlphaFoldDB" id="A0A410V672"/>
<reference evidence="2" key="3">
    <citation type="submission" date="2022-12" db="EMBL/GenBank/DDBJ databases">
        <authorList>
            <person name="Sun Q."/>
            <person name="Zhou Y."/>
        </authorList>
    </citation>
    <scope>NUCLEOTIDE SEQUENCE</scope>
    <source>
        <strain evidence="2">CGMCC 1.15034</strain>
    </source>
</reference>
<dbReference type="Proteomes" id="UP000593880">
    <property type="component" value="Chromosome"/>
</dbReference>
<name>A0A410V672_9BRAD</name>
<accession>A0A410V672</accession>
<evidence type="ECO:0000313" key="3">
    <source>
        <dbReference type="EMBL" id="QOZ60211.1"/>
    </source>
</evidence>
<reference evidence="2" key="1">
    <citation type="journal article" date="2014" name="Int. J. Syst. Evol. Microbiol.">
        <title>Complete genome sequence of Corynebacterium casei LMG S-19264T (=DSM 44701T), isolated from a smear-ripened cheese.</title>
        <authorList>
            <consortium name="US DOE Joint Genome Institute (JGI-PGF)"/>
            <person name="Walter F."/>
            <person name="Albersmeier A."/>
            <person name="Kalinowski J."/>
            <person name="Ruckert C."/>
        </authorList>
    </citation>
    <scope>NUCLEOTIDE SEQUENCE</scope>
    <source>
        <strain evidence="2">CGMCC 1.15034</strain>
    </source>
</reference>
<proteinExistence type="predicted"/>
<feature type="signal peptide" evidence="1">
    <location>
        <begin position="1"/>
        <end position="23"/>
    </location>
</feature>
<organism evidence="2 5">
    <name type="scientific">Bradyrhizobium guangdongense</name>
    <dbReference type="NCBI Taxonomy" id="1325090"/>
    <lineage>
        <taxon>Bacteria</taxon>
        <taxon>Pseudomonadati</taxon>
        <taxon>Pseudomonadota</taxon>
        <taxon>Alphaproteobacteria</taxon>
        <taxon>Hyphomicrobiales</taxon>
        <taxon>Nitrobacteraceae</taxon>
        <taxon>Bradyrhizobium</taxon>
    </lineage>
</organism>
<dbReference type="OrthoDB" id="8441909at2"/>
<evidence type="ECO:0000256" key="1">
    <source>
        <dbReference type="SAM" id="SignalP"/>
    </source>
</evidence>
<dbReference type="EMBL" id="BMHC01000009">
    <property type="protein sequence ID" value="GGI26898.1"/>
    <property type="molecule type" value="Genomic_DNA"/>
</dbReference>
<dbReference type="EMBL" id="CP030057">
    <property type="protein sequence ID" value="QOZ60211.1"/>
    <property type="molecule type" value="Genomic_DNA"/>
</dbReference>
<dbReference type="Proteomes" id="UP000625079">
    <property type="component" value="Unassembled WGS sequence"/>
</dbReference>
<reference evidence="3 4" key="2">
    <citation type="submission" date="2018-06" db="EMBL/GenBank/DDBJ databases">
        <title>Comparative genomics of rhizobia nodulating Arachis hypogaea in China.</title>
        <authorList>
            <person name="Li Y."/>
        </authorList>
    </citation>
    <scope>NUCLEOTIDE SEQUENCE [LARGE SCALE GENOMIC DNA]</scope>
    <source>
        <strain evidence="3 4">CCBAU 51658</strain>
    </source>
</reference>
<dbReference type="PROSITE" id="PS51257">
    <property type="entry name" value="PROKAR_LIPOPROTEIN"/>
    <property type="match status" value="1"/>
</dbReference>
<dbReference type="RefSeq" id="WP_128965809.1">
    <property type="nucleotide sequence ID" value="NZ_BMHC01000009.1"/>
</dbReference>
<evidence type="ECO:0008006" key="6">
    <source>
        <dbReference type="Google" id="ProtNLM"/>
    </source>
</evidence>
<protein>
    <recommendedName>
        <fullName evidence="6">Lipoprotein</fullName>
    </recommendedName>
</protein>